<evidence type="ECO:0000256" key="8">
    <source>
        <dbReference type="ARBA" id="ARBA00047615"/>
    </source>
</evidence>
<dbReference type="Pfam" id="PF02224">
    <property type="entry name" value="Cytidylate_kin"/>
    <property type="match status" value="1"/>
</dbReference>
<dbReference type="AlphaFoldDB" id="A0A5A9W2W9"/>
<keyword evidence="4 10" id="KW-0808">Transferase</keyword>
<evidence type="ECO:0000256" key="7">
    <source>
        <dbReference type="ARBA" id="ARBA00022840"/>
    </source>
</evidence>
<dbReference type="SUPFAM" id="SSF52540">
    <property type="entry name" value="P-loop containing nucleoside triphosphate hydrolases"/>
    <property type="match status" value="1"/>
</dbReference>
<keyword evidence="5 10" id="KW-0547">Nucleotide-binding</keyword>
<keyword evidence="3 10" id="KW-0963">Cytoplasm</keyword>
<evidence type="ECO:0000256" key="2">
    <source>
        <dbReference type="ARBA" id="ARBA00009427"/>
    </source>
</evidence>
<feature type="binding site" evidence="10">
    <location>
        <begin position="14"/>
        <end position="22"/>
    </location>
    <ligand>
        <name>ATP</name>
        <dbReference type="ChEBI" id="CHEBI:30616"/>
    </ligand>
</feature>
<keyword evidence="13" id="KW-1185">Reference proteome</keyword>
<evidence type="ECO:0000313" key="12">
    <source>
        <dbReference type="EMBL" id="KAA0873901.1"/>
    </source>
</evidence>
<dbReference type="GO" id="GO:0036431">
    <property type="term" value="F:dCMP kinase activity"/>
    <property type="evidence" value="ECO:0007669"/>
    <property type="project" value="InterPro"/>
</dbReference>
<dbReference type="InterPro" id="IPR011994">
    <property type="entry name" value="Cytidylate_kinase_dom"/>
</dbReference>
<evidence type="ECO:0000256" key="5">
    <source>
        <dbReference type="ARBA" id="ARBA00022741"/>
    </source>
</evidence>
<name>A0A5A9W2W9_9GAMM</name>
<keyword evidence="6 10" id="KW-0418">Kinase</keyword>
<dbReference type="HAMAP" id="MF_00238">
    <property type="entry name" value="Cytidyl_kinase_type1"/>
    <property type="match status" value="1"/>
</dbReference>
<evidence type="ECO:0000256" key="10">
    <source>
        <dbReference type="HAMAP-Rule" id="MF_00238"/>
    </source>
</evidence>
<protein>
    <recommendedName>
        <fullName evidence="10">Cytidylate kinase</fullName>
        <shortName evidence="10">CK</shortName>
        <ecNumber evidence="10">2.7.4.25</ecNumber>
    </recommendedName>
    <alternativeName>
        <fullName evidence="10">Cytidine monophosphate kinase</fullName>
        <shortName evidence="10">CMP kinase</shortName>
    </alternativeName>
</protein>
<comment type="similarity">
    <text evidence="2 10">Belongs to the cytidylate kinase family. Type 1 subfamily.</text>
</comment>
<dbReference type="PANTHER" id="PTHR21299:SF2">
    <property type="entry name" value="CYTIDYLATE KINASE"/>
    <property type="match status" value="1"/>
</dbReference>
<organism evidence="12 13">
    <name type="scientific">Nitrincola tapanii</name>
    <dbReference type="NCBI Taxonomy" id="1708751"/>
    <lineage>
        <taxon>Bacteria</taxon>
        <taxon>Pseudomonadati</taxon>
        <taxon>Pseudomonadota</taxon>
        <taxon>Gammaproteobacteria</taxon>
        <taxon>Oceanospirillales</taxon>
        <taxon>Oceanospirillaceae</taxon>
        <taxon>Nitrincola</taxon>
    </lineage>
</organism>
<dbReference type="RefSeq" id="WP_149391553.1">
    <property type="nucleotide sequence ID" value="NZ_SMRS01000008.1"/>
</dbReference>
<reference evidence="12 13" key="1">
    <citation type="submission" date="2019-03" db="EMBL/GenBank/DDBJ databases">
        <title>Nitrincola sp. nov. isolated from an Indian soda lake.</title>
        <authorList>
            <person name="Joshi A."/>
            <person name="Thite S.V."/>
            <person name="Joseph N."/>
            <person name="Dhotre D."/>
            <person name="Moorthy M."/>
            <person name="Shouche Y.S."/>
        </authorList>
    </citation>
    <scope>NUCLEOTIDE SEQUENCE [LARGE SCALE GENOMIC DNA]</scope>
    <source>
        <strain evidence="12 13">MEB193</strain>
    </source>
</reference>
<proteinExistence type="inferred from homology"/>
<evidence type="ECO:0000256" key="9">
    <source>
        <dbReference type="ARBA" id="ARBA00048478"/>
    </source>
</evidence>
<dbReference type="OrthoDB" id="9807434at2"/>
<dbReference type="FunFam" id="3.40.50.300:FF:000262">
    <property type="entry name" value="Cytidylate kinase"/>
    <property type="match status" value="1"/>
</dbReference>
<comment type="caution">
    <text evidence="12">The sequence shown here is derived from an EMBL/GenBank/DDBJ whole genome shotgun (WGS) entry which is preliminary data.</text>
</comment>
<dbReference type="GO" id="GO:0006220">
    <property type="term" value="P:pyrimidine nucleotide metabolic process"/>
    <property type="evidence" value="ECO:0007669"/>
    <property type="project" value="UniProtKB-UniRule"/>
</dbReference>
<evidence type="ECO:0000256" key="4">
    <source>
        <dbReference type="ARBA" id="ARBA00022679"/>
    </source>
</evidence>
<dbReference type="GO" id="GO:0005829">
    <property type="term" value="C:cytosol"/>
    <property type="evidence" value="ECO:0007669"/>
    <property type="project" value="TreeGrafter"/>
</dbReference>
<comment type="catalytic activity">
    <reaction evidence="9 10">
        <text>CMP + ATP = CDP + ADP</text>
        <dbReference type="Rhea" id="RHEA:11600"/>
        <dbReference type="ChEBI" id="CHEBI:30616"/>
        <dbReference type="ChEBI" id="CHEBI:58069"/>
        <dbReference type="ChEBI" id="CHEBI:60377"/>
        <dbReference type="ChEBI" id="CHEBI:456216"/>
        <dbReference type="EC" id="2.7.4.25"/>
    </reaction>
</comment>
<evidence type="ECO:0000256" key="3">
    <source>
        <dbReference type="ARBA" id="ARBA00022490"/>
    </source>
</evidence>
<comment type="subcellular location">
    <subcellularLocation>
        <location evidence="1 10">Cytoplasm</location>
    </subcellularLocation>
</comment>
<evidence type="ECO:0000313" key="13">
    <source>
        <dbReference type="Proteomes" id="UP000325302"/>
    </source>
</evidence>
<comment type="catalytic activity">
    <reaction evidence="8 10">
        <text>dCMP + ATP = dCDP + ADP</text>
        <dbReference type="Rhea" id="RHEA:25094"/>
        <dbReference type="ChEBI" id="CHEBI:30616"/>
        <dbReference type="ChEBI" id="CHEBI:57566"/>
        <dbReference type="ChEBI" id="CHEBI:58593"/>
        <dbReference type="ChEBI" id="CHEBI:456216"/>
        <dbReference type="EC" id="2.7.4.25"/>
    </reaction>
</comment>
<dbReference type="Proteomes" id="UP000325302">
    <property type="component" value="Unassembled WGS sequence"/>
</dbReference>
<dbReference type="GO" id="GO:0036430">
    <property type="term" value="F:CMP kinase activity"/>
    <property type="evidence" value="ECO:0007669"/>
    <property type="project" value="RHEA"/>
</dbReference>
<gene>
    <name evidence="10" type="primary">cmk</name>
    <name evidence="12" type="ORF">E1H14_11130</name>
</gene>
<evidence type="ECO:0000259" key="11">
    <source>
        <dbReference type="Pfam" id="PF02224"/>
    </source>
</evidence>
<keyword evidence="7 10" id="KW-0067">ATP-binding</keyword>
<accession>A0A5A9W2W9</accession>
<dbReference type="PANTHER" id="PTHR21299">
    <property type="entry name" value="CYTIDYLATE KINASE/PANTOATE-BETA-ALANINE LIGASE"/>
    <property type="match status" value="1"/>
</dbReference>
<dbReference type="InterPro" id="IPR027417">
    <property type="entry name" value="P-loop_NTPase"/>
</dbReference>
<dbReference type="EMBL" id="SMRS01000008">
    <property type="protein sequence ID" value="KAA0873901.1"/>
    <property type="molecule type" value="Genomic_DNA"/>
</dbReference>
<dbReference type="GO" id="GO:0005524">
    <property type="term" value="F:ATP binding"/>
    <property type="evidence" value="ECO:0007669"/>
    <property type="project" value="UniProtKB-UniRule"/>
</dbReference>
<dbReference type="GO" id="GO:0015949">
    <property type="term" value="P:nucleobase-containing small molecule interconversion"/>
    <property type="evidence" value="ECO:0007669"/>
    <property type="project" value="TreeGrafter"/>
</dbReference>
<dbReference type="Gene3D" id="3.40.50.300">
    <property type="entry name" value="P-loop containing nucleotide triphosphate hydrolases"/>
    <property type="match status" value="1"/>
</dbReference>
<evidence type="ECO:0000256" key="1">
    <source>
        <dbReference type="ARBA" id="ARBA00004496"/>
    </source>
</evidence>
<dbReference type="InterPro" id="IPR003136">
    <property type="entry name" value="Cytidylate_kin"/>
</dbReference>
<dbReference type="CDD" id="cd02020">
    <property type="entry name" value="CMPK"/>
    <property type="match status" value="1"/>
</dbReference>
<sequence>MSSQLNRKVITVDGPSGSGKGTICRLLAQELGWHLLDSGALYRLTAMAARHHGVALDDVESLQVLAAHLDVQFRTDGQDDLKVILEGEEVTRSMRTEEVGADASLVAALGPVRQALLQRQRDFAQAPGLIADGRDMGTVVFPEACLKIYLDASAEERAQRRYNQLISKGLSASLDDILSDIQARDDRDMNRPVSPLKPAPEAVILDTTQLTIEEVLEVVLDQAKHKGLR</sequence>
<feature type="domain" description="Cytidylate kinase" evidence="11">
    <location>
        <begin position="10"/>
        <end position="224"/>
    </location>
</feature>
<evidence type="ECO:0000256" key="6">
    <source>
        <dbReference type="ARBA" id="ARBA00022777"/>
    </source>
</evidence>
<dbReference type="NCBIfam" id="TIGR00017">
    <property type="entry name" value="cmk"/>
    <property type="match status" value="1"/>
</dbReference>
<dbReference type="EC" id="2.7.4.25" evidence="10"/>